<reference evidence="2" key="1">
    <citation type="journal article" date="2019" name="Int. J. Syst. Evol. Microbiol.">
        <title>The Global Catalogue of Microorganisms (GCM) 10K type strain sequencing project: providing services to taxonomists for standard genome sequencing and annotation.</title>
        <authorList>
            <consortium name="The Broad Institute Genomics Platform"/>
            <consortium name="The Broad Institute Genome Sequencing Center for Infectious Disease"/>
            <person name="Wu L."/>
            <person name="Ma J."/>
        </authorList>
    </citation>
    <scope>NUCLEOTIDE SEQUENCE [LARGE SCALE GENOMIC DNA]</scope>
    <source>
        <strain evidence="2">JCM 16545</strain>
    </source>
</reference>
<dbReference type="InterPro" id="IPR003737">
    <property type="entry name" value="GlcNAc_PI_deacetylase-related"/>
</dbReference>
<gene>
    <name evidence="1" type="ORF">ACFSKU_00215</name>
</gene>
<evidence type="ECO:0000313" key="1">
    <source>
        <dbReference type="EMBL" id="MFD2065291.1"/>
    </source>
</evidence>
<organism evidence="1 2">
    <name type="scientific">Pontibacter silvestris</name>
    <dbReference type="NCBI Taxonomy" id="2305183"/>
    <lineage>
        <taxon>Bacteria</taxon>
        <taxon>Pseudomonadati</taxon>
        <taxon>Bacteroidota</taxon>
        <taxon>Cytophagia</taxon>
        <taxon>Cytophagales</taxon>
        <taxon>Hymenobacteraceae</taxon>
        <taxon>Pontibacter</taxon>
    </lineage>
</organism>
<dbReference type="InterPro" id="IPR024078">
    <property type="entry name" value="LmbE-like_dom_sf"/>
</dbReference>
<dbReference type="GO" id="GO:0016787">
    <property type="term" value="F:hydrolase activity"/>
    <property type="evidence" value="ECO:0007669"/>
    <property type="project" value="UniProtKB-KW"/>
</dbReference>
<dbReference type="EC" id="3.5.1.-" evidence="1"/>
<dbReference type="SUPFAM" id="SSF52317">
    <property type="entry name" value="Class I glutamine amidotransferase-like"/>
    <property type="match status" value="1"/>
</dbReference>
<dbReference type="PANTHER" id="PTHR12993">
    <property type="entry name" value="N-ACETYLGLUCOSAMINYL-PHOSPHATIDYLINOSITOL DE-N-ACETYLASE-RELATED"/>
    <property type="match status" value="1"/>
</dbReference>
<dbReference type="Proteomes" id="UP001597369">
    <property type="component" value="Unassembled WGS sequence"/>
</dbReference>
<sequence length="835" mass="93334">MKKLSYPLTYILLLTFIFSSFSYTYILAQAPAKPSAAKILQDLKKLNVLGSVLYVAAHPDDENTRLIAYMANEELYNTGYLALTRGDGGQNLIGPQIREDLGIIRTQELLQARRTDGGHQFFTRANDFGFSKSPEETFTIWDKEQVLADMVWVIRKFRPDVMITRFPPDARAGHGHHTSSAILAEEAFDAAADPNRFPEQLKEVEVWQPKRLLWNTGVWSFGSQAEFDKHVQNLMKIDVGKYNPLLGKSYGEIAAESRSMHKSQGFGSMGTRGGAIEYLQHTKGDKSTRGLFEGITTSWARVKGGEKVEKIINKAISSYNPAEPAAVVLTLIAAKKELEKLPDGYWKRVKLEELQDVMQEAMGLYLEVVASDYAATPGEQIELQVEAINRSDVPVVLQKVNYSFAGKDSTLNKQLQNNERLFYDASTTIPVGTAISQPYWLRKEGTLGMFAIENQQEVGKPENEPVAQVTFSLLIAGQPIQVRVPVVYKRTDPVEGEVYRPFVITPPVFVNVAEKVYMFASQEPKQVQVLVKSGKDNINGNVTLQLPQGWRVEPALVPFNLKLKGAEQSVSFTVYPPQGQQEAELEAVATIGGETFAKSLNTINYSHIPAQTTFPEATARAVKLNLEIKGDKVGYIMGAGDEVPVSLQQIGYQVTLLKDEDLSQGNLQQYDAVILGVRAYNTVDRLRFYQDKLLDYVKNGGNLIVQYNTNHSLVTKNIAPYPLQLSRDRVTVEGAEVRFLKPNHPVLNSPNKITEQDFEGWVQERGLYFPNEWSKEFETIISSHDPGEEPLEGGLLVAKYGKGYYIYTGYSWFRELPAGVPGAYRIFANLISLGK</sequence>
<name>A0ABW4WSF3_9BACT</name>
<keyword evidence="2" id="KW-1185">Reference proteome</keyword>
<dbReference type="EMBL" id="JBHUHV010000001">
    <property type="protein sequence ID" value="MFD2065291.1"/>
    <property type="molecule type" value="Genomic_DNA"/>
</dbReference>
<dbReference type="Gene3D" id="3.40.50.10320">
    <property type="entry name" value="LmbE-like"/>
    <property type="match status" value="1"/>
</dbReference>
<accession>A0ABW4WSF3</accession>
<keyword evidence="1" id="KW-0378">Hydrolase</keyword>
<dbReference type="PANTHER" id="PTHR12993:SF11">
    <property type="entry name" value="N-ACETYLGLUCOSAMINYL-PHOSPHATIDYLINOSITOL DE-N-ACETYLASE"/>
    <property type="match status" value="1"/>
</dbReference>
<proteinExistence type="predicted"/>
<dbReference type="Pfam" id="PF02585">
    <property type="entry name" value="PIG-L"/>
    <property type="match status" value="1"/>
</dbReference>
<comment type="caution">
    <text evidence="1">The sequence shown here is derived from an EMBL/GenBank/DDBJ whole genome shotgun (WGS) entry which is preliminary data.</text>
</comment>
<evidence type="ECO:0000313" key="2">
    <source>
        <dbReference type="Proteomes" id="UP001597369"/>
    </source>
</evidence>
<dbReference type="RefSeq" id="WP_229962718.1">
    <property type="nucleotide sequence ID" value="NZ_JAJJWI010000031.1"/>
</dbReference>
<protein>
    <submittedName>
        <fullName evidence="1">PIG-L family deacetylase</fullName>
        <ecNumber evidence="1">3.5.1.-</ecNumber>
    </submittedName>
</protein>
<dbReference type="InterPro" id="IPR029062">
    <property type="entry name" value="Class_I_gatase-like"/>
</dbReference>
<dbReference type="SUPFAM" id="SSF102588">
    <property type="entry name" value="LmbE-like"/>
    <property type="match status" value="1"/>
</dbReference>